<evidence type="ECO:0000256" key="3">
    <source>
        <dbReference type="ARBA" id="ARBA00023239"/>
    </source>
</evidence>
<dbReference type="EMBL" id="JBGUAW010000012">
    <property type="protein sequence ID" value="MFA9462283.1"/>
    <property type="molecule type" value="Genomic_DNA"/>
</dbReference>
<evidence type="ECO:0000313" key="6">
    <source>
        <dbReference type="Proteomes" id="UP001575181"/>
    </source>
</evidence>
<dbReference type="CDD" id="cd00913">
    <property type="entry name" value="PCD_DCoH_subfamily_a"/>
    <property type="match status" value="1"/>
</dbReference>
<evidence type="ECO:0000256" key="4">
    <source>
        <dbReference type="HAMAP-Rule" id="MF_00434"/>
    </source>
</evidence>
<comment type="similarity">
    <text evidence="2 4">Belongs to the pterin-4-alpha-carbinolamine dehydratase family.</text>
</comment>
<dbReference type="InterPro" id="IPR036428">
    <property type="entry name" value="PCD_sf"/>
</dbReference>
<dbReference type="EC" id="4.2.1.96" evidence="4"/>
<keyword evidence="6" id="KW-1185">Reference proteome</keyword>
<accession>A0ABV4TY88</accession>
<proteinExistence type="inferred from homology"/>
<organism evidence="5 6">
    <name type="scientific">Thiohalorhabdus methylotrophus</name>
    <dbReference type="NCBI Taxonomy" id="3242694"/>
    <lineage>
        <taxon>Bacteria</taxon>
        <taxon>Pseudomonadati</taxon>
        <taxon>Pseudomonadota</taxon>
        <taxon>Gammaproteobacteria</taxon>
        <taxon>Thiohalorhabdales</taxon>
        <taxon>Thiohalorhabdaceae</taxon>
        <taxon>Thiohalorhabdus</taxon>
    </lineage>
</organism>
<sequence length="117" mass="12924">MELVQKHCAPCEGGVDPLSEQEAESMLGELNDTPEAQKQPWAITADNRRIKKGYKLKDFVEAVDLVNRIKDVAEEESHHPDLEVGYGKVVVQLTTHAIGGLSENDFILAAKIDKLQA</sequence>
<gene>
    <name evidence="5" type="ORF">ACERLL_15825</name>
</gene>
<dbReference type="NCBIfam" id="NF002017">
    <property type="entry name" value="PRK00823.1-2"/>
    <property type="match status" value="1"/>
</dbReference>
<comment type="caution">
    <text evidence="5">The sequence shown here is derived from an EMBL/GenBank/DDBJ whole genome shotgun (WGS) entry which is preliminary data.</text>
</comment>
<dbReference type="HAMAP" id="MF_00434">
    <property type="entry name" value="Pterin_4_alpha"/>
    <property type="match status" value="1"/>
</dbReference>
<dbReference type="Proteomes" id="UP001575181">
    <property type="component" value="Unassembled WGS sequence"/>
</dbReference>
<reference evidence="5 6" key="1">
    <citation type="submission" date="2024-08" db="EMBL/GenBank/DDBJ databases">
        <title>Whole-genome sequencing of halo(alkali)philic microorganisms from hypersaline lakes.</title>
        <authorList>
            <person name="Sorokin D.Y."/>
            <person name="Merkel A.Y."/>
            <person name="Messina E."/>
            <person name="Yakimov M."/>
        </authorList>
    </citation>
    <scope>NUCLEOTIDE SEQUENCE [LARGE SCALE GENOMIC DNA]</scope>
    <source>
        <strain evidence="5 6">Cl-TMA</strain>
    </source>
</reference>
<dbReference type="PANTHER" id="PTHR12599:SF0">
    <property type="entry name" value="PTERIN-4-ALPHA-CARBINOLAMINE DEHYDRATASE"/>
    <property type="match status" value="1"/>
</dbReference>
<protein>
    <recommendedName>
        <fullName evidence="4">Putative pterin-4-alpha-carbinolamine dehydratase</fullName>
        <shortName evidence="4">PHS</shortName>
        <ecNumber evidence="4">4.2.1.96</ecNumber>
    </recommendedName>
    <alternativeName>
        <fullName evidence="4">4-alpha-hydroxy-tetrahydropterin dehydratase</fullName>
    </alternativeName>
    <alternativeName>
        <fullName evidence="4">Pterin carbinolamine dehydratase</fullName>
        <shortName evidence="4">PCD</shortName>
    </alternativeName>
</protein>
<dbReference type="InterPro" id="IPR001533">
    <property type="entry name" value="Pterin_deHydtase"/>
</dbReference>
<dbReference type="GO" id="GO:0008124">
    <property type="term" value="F:4-alpha-hydroxytetrahydrobiopterin dehydratase activity"/>
    <property type="evidence" value="ECO:0007669"/>
    <property type="project" value="UniProtKB-EC"/>
</dbReference>
<dbReference type="SUPFAM" id="SSF55248">
    <property type="entry name" value="PCD-like"/>
    <property type="match status" value="1"/>
</dbReference>
<keyword evidence="3 4" id="KW-0456">Lyase</keyword>
<evidence type="ECO:0000256" key="2">
    <source>
        <dbReference type="ARBA" id="ARBA00006472"/>
    </source>
</evidence>
<name>A0ABV4TY88_9GAMM</name>
<comment type="catalytic activity">
    <reaction evidence="1 4">
        <text>(4aS,6R)-4a-hydroxy-L-erythro-5,6,7,8-tetrahydrobiopterin = (6R)-L-erythro-6,7-dihydrobiopterin + H2O</text>
        <dbReference type="Rhea" id="RHEA:11920"/>
        <dbReference type="ChEBI" id="CHEBI:15377"/>
        <dbReference type="ChEBI" id="CHEBI:15642"/>
        <dbReference type="ChEBI" id="CHEBI:43120"/>
        <dbReference type="EC" id="4.2.1.96"/>
    </reaction>
</comment>
<evidence type="ECO:0000313" key="5">
    <source>
        <dbReference type="EMBL" id="MFA9462283.1"/>
    </source>
</evidence>
<dbReference type="PANTHER" id="PTHR12599">
    <property type="entry name" value="PTERIN-4-ALPHA-CARBINOLAMINE DEHYDRATASE"/>
    <property type="match status" value="1"/>
</dbReference>
<dbReference type="Pfam" id="PF01329">
    <property type="entry name" value="Pterin_4a"/>
    <property type="match status" value="1"/>
</dbReference>
<evidence type="ECO:0000256" key="1">
    <source>
        <dbReference type="ARBA" id="ARBA00001554"/>
    </source>
</evidence>
<dbReference type="Gene3D" id="3.30.1360.20">
    <property type="entry name" value="Transcriptional coactivator/pterin dehydratase"/>
    <property type="match status" value="1"/>
</dbReference>
<dbReference type="RefSeq" id="WP_373657073.1">
    <property type="nucleotide sequence ID" value="NZ_JBGUAW010000012.1"/>
</dbReference>